<dbReference type="Pfam" id="PF04233">
    <property type="entry name" value="Phage_Mu_F"/>
    <property type="match status" value="1"/>
</dbReference>
<organism evidence="3 4">
    <name type="scientific">Xylanibacter ruminicola</name>
    <name type="common">Prevotella ruminicola</name>
    <dbReference type="NCBI Taxonomy" id="839"/>
    <lineage>
        <taxon>Bacteria</taxon>
        <taxon>Pseudomonadati</taxon>
        <taxon>Bacteroidota</taxon>
        <taxon>Bacteroidia</taxon>
        <taxon>Bacteroidales</taxon>
        <taxon>Prevotellaceae</taxon>
        <taxon>Xylanibacter</taxon>
    </lineage>
</organism>
<evidence type="ECO:0000313" key="4">
    <source>
        <dbReference type="Proteomes" id="UP000236735"/>
    </source>
</evidence>
<protein>
    <submittedName>
        <fullName evidence="3">Phage putative head morphogenesis protein, SPP1 gp7 family</fullName>
    </submittedName>
</protein>
<evidence type="ECO:0000313" key="3">
    <source>
        <dbReference type="EMBL" id="SEF48262.1"/>
    </source>
</evidence>
<evidence type="ECO:0000256" key="1">
    <source>
        <dbReference type="SAM" id="Coils"/>
    </source>
</evidence>
<evidence type="ECO:0000259" key="2">
    <source>
        <dbReference type="Pfam" id="PF04233"/>
    </source>
</evidence>
<sequence>MYDGASLQLAQDEVDESILSNALNSAAKRVYDAGSFNVDMMSETEARGITGATFEHFKNAIEKGLKESEHAGYKVSPVVRYALENNAFVFSGFKTYHMLREVGLSITDDAGNVKPFERFLKDVRIVDERYNRNYLRAEYNHAVGSSMMAAQWQKIEQDGDRYDLQYRTANDGRVRPEHAVLDGITLPTTDPFWNYYYPPNDWNCRCTAVQVLKGKYPESDPGKAMQLGNLSTDSPKKMMFRFNSGKTLDIFPPKHPYYKTPKEDKEKIKEIAEEEIKAKRIEAIRKQLDGNLTAEEKRVKAGNIYEIEKTLKTSAGKPMSIEKADKQSANPKFGKSKGYGINCQTCAPAYVLRRSGLDVTAKENTKGSQLEYLSRGFNCWEVWKNQDGTQATHIRINDWLKKNNYLQMTPKRYKQFFEESCKEVGIYEVSIGWKRGSGHATILERTADGKLVRIEPQRDNSESGCEWDDFDFLCKQGAAKSHDCRGVMRVDNKLFDIKFVDIFDKGVNNIK</sequence>
<feature type="coiled-coil region" evidence="1">
    <location>
        <begin position="262"/>
        <end position="291"/>
    </location>
</feature>
<dbReference type="NCBIfam" id="TIGR01641">
    <property type="entry name" value="phageSPP1_gp7"/>
    <property type="match status" value="1"/>
</dbReference>
<dbReference type="EMBL" id="FNUV01000001">
    <property type="protein sequence ID" value="SEF48262.1"/>
    <property type="molecule type" value="Genomic_DNA"/>
</dbReference>
<name>A0A1H5SCG9_XYLRU</name>
<accession>A0A1H5SCG9</accession>
<reference evidence="3 4" key="1">
    <citation type="submission" date="2016-10" db="EMBL/GenBank/DDBJ databases">
        <authorList>
            <person name="de Groot N.N."/>
        </authorList>
    </citation>
    <scope>NUCLEOTIDE SEQUENCE [LARGE SCALE GENOMIC DNA]</scope>
    <source>
        <strain evidence="3 4">AR32</strain>
    </source>
</reference>
<feature type="domain" description="Phage head morphogenesis" evidence="2">
    <location>
        <begin position="121"/>
        <end position="208"/>
    </location>
</feature>
<gene>
    <name evidence="3" type="ORF">SAMN05216354_0619</name>
</gene>
<proteinExistence type="predicted"/>
<dbReference type="AlphaFoldDB" id="A0A1H5SCG9"/>
<dbReference type="InterPro" id="IPR006528">
    <property type="entry name" value="Phage_head_morphogenesis_dom"/>
</dbReference>
<dbReference type="Proteomes" id="UP000236735">
    <property type="component" value="Unassembled WGS sequence"/>
</dbReference>
<keyword evidence="1" id="KW-0175">Coiled coil</keyword>